<comment type="subcellular location">
    <subcellularLocation>
        <location evidence="1">Membrane</location>
        <topology evidence="1">Multi-pass membrane protein</topology>
    </subcellularLocation>
</comment>
<dbReference type="EMBL" id="JAFMYU010000013">
    <property type="protein sequence ID" value="MBO0932605.1"/>
    <property type="molecule type" value="Genomic_DNA"/>
</dbReference>
<evidence type="ECO:0000256" key="2">
    <source>
        <dbReference type="ARBA" id="ARBA00006214"/>
    </source>
</evidence>
<dbReference type="GO" id="GO:0005524">
    <property type="term" value="F:ATP binding"/>
    <property type="evidence" value="ECO:0007669"/>
    <property type="project" value="InterPro"/>
</dbReference>
<evidence type="ECO:0000256" key="9">
    <source>
        <dbReference type="ARBA" id="ARBA00023284"/>
    </source>
</evidence>
<dbReference type="GO" id="GO:0016020">
    <property type="term" value="C:membrane"/>
    <property type="evidence" value="ECO:0007669"/>
    <property type="project" value="UniProtKB-SubCell"/>
</dbReference>
<keyword evidence="8" id="KW-1015">Disulfide bond</keyword>
<feature type="domain" description="Peptidase C39" evidence="11">
    <location>
        <begin position="9"/>
        <end position="130"/>
    </location>
</feature>
<evidence type="ECO:0000256" key="10">
    <source>
        <dbReference type="SAM" id="Phobius"/>
    </source>
</evidence>
<dbReference type="GO" id="GO:0006508">
    <property type="term" value="P:proteolysis"/>
    <property type="evidence" value="ECO:0007669"/>
    <property type="project" value="InterPro"/>
</dbReference>
<dbReference type="Gene3D" id="1.20.1440.130">
    <property type="entry name" value="VKOR domain"/>
    <property type="match status" value="1"/>
</dbReference>
<evidence type="ECO:0000256" key="7">
    <source>
        <dbReference type="ARBA" id="ARBA00023136"/>
    </source>
</evidence>
<name>A0A939K1T9_9BACT</name>
<dbReference type="InterPro" id="IPR036249">
    <property type="entry name" value="Thioredoxin-like_sf"/>
</dbReference>
<dbReference type="InterPro" id="IPR038354">
    <property type="entry name" value="VKOR_sf"/>
</dbReference>
<dbReference type="SUPFAM" id="SSF52833">
    <property type="entry name" value="Thioredoxin-like"/>
    <property type="match status" value="1"/>
</dbReference>
<organism evidence="12 13">
    <name type="scientific">Fibrella aquatilis</name>
    <dbReference type="NCBI Taxonomy" id="2817059"/>
    <lineage>
        <taxon>Bacteria</taxon>
        <taxon>Pseudomonadati</taxon>
        <taxon>Bacteroidota</taxon>
        <taxon>Cytophagia</taxon>
        <taxon>Cytophagales</taxon>
        <taxon>Spirosomataceae</taxon>
        <taxon>Fibrella</taxon>
    </lineage>
</organism>
<comment type="caution">
    <text evidence="12">The sequence shown here is derived from an EMBL/GenBank/DDBJ whole genome shotgun (WGS) entry which is preliminary data.</text>
</comment>
<evidence type="ECO:0000256" key="8">
    <source>
        <dbReference type="ARBA" id="ARBA00023157"/>
    </source>
</evidence>
<dbReference type="Pfam" id="PF03412">
    <property type="entry name" value="Peptidase_C39"/>
    <property type="match status" value="1"/>
</dbReference>
<keyword evidence="9" id="KW-0676">Redox-active center</keyword>
<gene>
    <name evidence="12" type="ORF">J2I48_16470</name>
</gene>
<evidence type="ECO:0000256" key="6">
    <source>
        <dbReference type="ARBA" id="ARBA00023002"/>
    </source>
</evidence>
<evidence type="ECO:0000259" key="11">
    <source>
        <dbReference type="PROSITE" id="PS50990"/>
    </source>
</evidence>
<dbReference type="Gene3D" id="3.90.70.10">
    <property type="entry name" value="Cysteine proteinases"/>
    <property type="match status" value="1"/>
</dbReference>
<feature type="transmembrane region" description="Helical" evidence="10">
    <location>
        <begin position="155"/>
        <end position="176"/>
    </location>
</feature>
<evidence type="ECO:0000256" key="4">
    <source>
        <dbReference type="ARBA" id="ARBA00022719"/>
    </source>
</evidence>
<dbReference type="Pfam" id="PF13462">
    <property type="entry name" value="Thioredoxin_4"/>
    <property type="match status" value="1"/>
</dbReference>
<sequence length="542" mass="59541">MAFLTFTPDLSTDNAAATLQALLHALRVRVTEQTIRSTLLSHPDYPSMLSLSDTLAEWQVDRMAVQLNAAEQLRELPLPFVAHLTKQGGWYVLVTALHSDHITYTDAELGSQTEALADFEAQWSGVVLVAEANEQAGESDYTNKRKHEWLQKARGPAVIVGIALFLAVVFLGAGPTLTLTDYLWLFTKATGLFISILLVSKVMGNTNTLADQLCRLTSQTNCNSILNAPAAKLWGWLSWADVGLLYFAGGLLAALAVGFAPTAQPVLGMLALLALPYTLFSLYYQGVVMRQWCTLCLLVQAVLLAEGVLAATHFIAPPDSWQPYALVVGLLLMPTLVWMVLKPLLISHKQGQQYHEQLIKLRRDPDLFRALMRQQAPMPPITPDMHPVWLGNPDAAHTITMVTNPYCGPCARKHKELEALLTKTEDVNVQVVFTCDGPAGRKTQVALHLMALPQNGSAQAALADWYGGEEPDYAHWATAYPLAETAPDAERIAYANQKWSAQANIDATPTLYIDGYPLPQQYALPDALRMIRYVAVTQSQTA</sequence>
<dbReference type="InterPro" id="IPR012932">
    <property type="entry name" value="VKOR"/>
</dbReference>
<keyword evidence="13" id="KW-1185">Reference proteome</keyword>
<evidence type="ECO:0000256" key="1">
    <source>
        <dbReference type="ARBA" id="ARBA00004141"/>
    </source>
</evidence>
<dbReference type="CDD" id="cd12921">
    <property type="entry name" value="VKOR_4"/>
    <property type="match status" value="1"/>
</dbReference>
<dbReference type="GO" id="GO:0016491">
    <property type="term" value="F:oxidoreductase activity"/>
    <property type="evidence" value="ECO:0007669"/>
    <property type="project" value="UniProtKB-KW"/>
</dbReference>
<keyword evidence="5 10" id="KW-1133">Transmembrane helix</keyword>
<reference evidence="12 13" key="1">
    <citation type="submission" date="2021-03" db="EMBL/GenBank/DDBJ databases">
        <title>Fibrella sp. HMF5036 genome sequencing and assembly.</title>
        <authorList>
            <person name="Kang H."/>
            <person name="Kim H."/>
            <person name="Bae S."/>
            <person name="Joh K."/>
        </authorList>
    </citation>
    <scope>NUCLEOTIDE SEQUENCE [LARGE SCALE GENOMIC DNA]</scope>
    <source>
        <strain evidence="12 13">HMF5036</strain>
    </source>
</reference>
<evidence type="ECO:0000256" key="3">
    <source>
        <dbReference type="ARBA" id="ARBA00022692"/>
    </source>
</evidence>
<dbReference type="InterPro" id="IPR012336">
    <property type="entry name" value="Thioredoxin-like_fold"/>
</dbReference>
<feature type="transmembrane region" description="Helical" evidence="10">
    <location>
        <begin position="182"/>
        <end position="199"/>
    </location>
</feature>
<accession>A0A939K1T9</accession>
<keyword evidence="7 10" id="KW-0472">Membrane</keyword>
<dbReference type="AlphaFoldDB" id="A0A939K1T9"/>
<feature type="transmembrane region" description="Helical" evidence="10">
    <location>
        <begin position="266"/>
        <end position="283"/>
    </location>
</feature>
<keyword evidence="3 10" id="KW-0812">Transmembrane</keyword>
<keyword evidence="4" id="KW-0874">Quinone</keyword>
<dbReference type="GO" id="GO:0048038">
    <property type="term" value="F:quinone binding"/>
    <property type="evidence" value="ECO:0007669"/>
    <property type="project" value="UniProtKB-KW"/>
</dbReference>
<evidence type="ECO:0000256" key="5">
    <source>
        <dbReference type="ARBA" id="ARBA00022989"/>
    </source>
</evidence>
<protein>
    <submittedName>
        <fullName evidence="12">Thioredoxin domain-containing protein</fullName>
    </submittedName>
</protein>
<dbReference type="PROSITE" id="PS50990">
    <property type="entry name" value="PEPTIDASE_C39"/>
    <property type="match status" value="1"/>
</dbReference>
<feature type="transmembrane region" description="Helical" evidence="10">
    <location>
        <begin position="321"/>
        <end position="341"/>
    </location>
</feature>
<keyword evidence="6" id="KW-0560">Oxidoreductase</keyword>
<dbReference type="Gene3D" id="3.40.30.10">
    <property type="entry name" value="Glutaredoxin"/>
    <property type="match status" value="1"/>
</dbReference>
<dbReference type="GO" id="GO:0008233">
    <property type="term" value="F:peptidase activity"/>
    <property type="evidence" value="ECO:0007669"/>
    <property type="project" value="InterPro"/>
</dbReference>
<dbReference type="Proteomes" id="UP000664795">
    <property type="component" value="Unassembled WGS sequence"/>
</dbReference>
<feature type="transmembrane region" description="Helical" evidence="10">
    <location>
        <begin position="242"/>
        <end position="260"/>
    </location>
</feature>
<comment type="similarity">
    <text evidence="2">Belongs to the VKOR family.</text>
</comment>
<feature type="transmembrane region" description="Helical" evidence="10">
    <location>
        <begin position="295"/>
        <end position="315"/>
    </location>
</feature>
<evidence type="ECO:0000313" key="12">
    <source>
        <dbReference type="EMBL" id="MBO0932605.1"/>
    </source>
</evidence>
<dbReference type="InterPro" id="IPR005074">
    <property type="entry name" value="Peptidase_C39"/>
</dbReference>
<evidence type="ECO:0000313" key="13">
    <source>
        <dbReference type="Proteomes" id="UP000664795"/>
    </source>
</evidence>
<dbReference type="Pfam" id="PF07884">
    <property type="entry name" value="VKOR"/>
    <property type="match status" value="1"/>
</dbReference>
<proteinExistence type="inferred from homology"/>
<dbReference type="RefSeq" id="WP_207336570.1">
    <property type="nucleotide sequence ID" value="NZ_JAFMYU010000013.1"/>
</dbReference>